<comment type="caution">
    <text evidence="4">The sequence shown here is derived from an EMBL/GenBank/DDBJ whole genome shotgun (WGS) entry which is preliminary data.</text>
</comment>
<dbReference type="FunFam" id="1.25.40.10:FF:000344">
    <property type="entry name" value="Pentatricopeptide repeat-containing protein"/>
    <property type="match status" value="1"/>
</dbReference>
<dbReference type="InterPro" id="IPR032867">
    <property type="entry name" value="DYW_dom"/>
</dbReference>
<evidence type="ECO:0000313" key="4">
    <source>
        <dbReference type="EMBL" id="KAK1264355.1"/>
    </source>
</evidence>
<dbReference type="Proteomes" id="UP001179952">
    <property type="component" value="Unassembled WGS sequence"/>
</dbReference>
<reference evidence="4" key="2">
    <citation type="submission" date="2023-06" db="EMBL/GenBank/DDBJ databases">
        <authorList>
            <person name="Ma L."/>
            <person name="Liu K.-W."/>
            <person name="Li Z."/>
            <person name="Hsiao Y.-Y."/>
            <person name="Qi Y."/>
            <person name="Fu T."/>
            <person name="Tang G."/>
            <person name="Zhang D."/>
            <person name="Sun W.-H."/>
            <person name="Liu D.-K."/>
            <person name="Li Y."/>
            <person name="Chen G.-Z."/>
            <person name="Liu X.-D."/>
            <person name="Liao X.-Y."/>
            <person name="Jiang Y.-T."/>
            <person name="Yu X."/>
            <person name="Hao Y."/>
            <person name="Huang J."/>
            <person name="Zhao X.-W."/>
            <person name="Ke S."/>
            <person name="Chen Y.-Y."/>
            <person name="Wu W.-L."/>
            <person name="Hsu J.-L."/>
            <person name="Lin Y.-F."/>
            <person name="Huang M.-D."/>
            <person name="Li C.-Y."/>
            <person name="Huang L."/>
            <person name="Wang Z.-W."/>
            <person name="Zhao X."/>
            <person name="Zhong W.-Y."/>
            <person name="Peng D.-H."/>
            <person name="Ahmad S."/>
            <person name="Lan S."/>
            <person name="Zhang J.-S."/>
            <person name="Tsai W.-C."/>
            <person name="Van De Peer Y."/>
            <person name="Liu Z.-J."/>
        </authorList>
    </citation>
    <scope>NUCLEOTIDE SEQUENCE</scope>
    <source>
        <strain evidence="4">SCP</strain>
        <tissue evidence="4">Leaves</tissue>
    </source>
</reference>
<dbReference type="GO" id="GO:0003723">
    <property type="term" value="F:RNA binding"/>
    <property type="evidence" value="ECO:0007669"/>
    <property type="project" value="InterPro"/>
</dbReference>
<dbReference type="Pfam" id="PF13041">
    <property type="entry name" value="PPR_2"/>
    <property type="match status" value="2"/>
</dbReference>
<dbReference type="FunFam" id="1.25.40.10:FF:000872">
    <property type="entry name" value="Putative pentatricopeptide repeat-containing protein"/>
    <property type="match status" value="1"/>
</dbReference>
<name>A0AAV9AK61_ACOGR</name>
<dbReference type="Pfam" id="PF20431">
    <property type="entry name" value="E_motif"/>
    <property type="match status" value="1"/>
</dbReference>
<dbReference type="AlphaFoldDB" id="A0AAV9AK61"/>
<feature type="repeat" description="PPR" evidence="2">
    <location>
        <begin position="278"/>
        <end position="312"/>
    </location>
</feature>
<dbReference type="EMBL" id="JAUJYN010000009">
    <property type="protein sequence ID" value="KAK1264355.1"/>
    <property type="molecule type" value="Genomic_DNA"/>
</dbReference>
<feature type="domain" description="DYW" evidence="3">
    <location>
        <begin position="595"/>
        <end position="691"/>
    </location>
</feature>
<keyword evidence="5" id="KW-1185">Reference proteome</keyword>
<dbReference type="InterPro" id="IPR046960">
    <property type="entry name" value="PPR_At4g14850-like_plant"/>
</dbReference>
<sequence>MTKMMDRRRLANLIRDSANSSSLIRGTQSHAASLKLGFQSDLIMNNDLLCMYSKCRRPDLARQLFDTIPERNVVSYMALMTSHLSSGDPESSLMAFRSLGSSPGIAHNEFTLSAALKCCGVSGDAGRGSQVHAACVKLGFESQPFVGNSIIAMYSKCGSIGDSVRVFDAMRERRSLVSWNAMIAGYVNAGCSRKAVLVFAEMRRNYETPDEFTLSSVLKGCGADGAFAEGKQIHAYVVVSGFPVSLKTSVASALIDFYVKCGRLVEARRVFDRTVVKNEVSWTAMMAGYVQEGCLYEAMDLFRELRKVETIVDGFVLSSFAGVFADLALIVQGKQIHAYTTKISCVLDVSVANSIVDMYLKCGLTDDAMKRFEEISSKNVVSWTVMITGYGKHGRAREAICLFEAMRLEMIEPDEVAYLAVLSACSHAGLVKESRKYFESLRRDSRMQPKVEHYACMVDVLGRAGRLEEAKSLIEDMPIEANVGIWQTLLSACRLHKDLKMGREVGGILMELDEGNGVNYVMVSNIYAEAGEWRECERIRGLMRRRGLKKDGGRSWIEIKKEMHNFYGGDDSHPLMGRIREALMDVERRMREEVGYVSRTGFAMHDIEEESKEDNLRMHSERLAVGLALACGGSSPEIRDVIRVFKNLRVCVDCHEFMKGVSKVVGRVLVVRDACRFHRFEGGVCSCGDYW</sequence>
<dbReference type="InterPro" id="IPR011990">
    <property type="entry name" value="TPR-like_helical_dom_sf"/>
</dbReference>
<dbReference type="InterPro" id="IPR002885">
    <property type="entry name" value="PPR_rpt"/>
</dbReference>
<dbReference type="PROSITE" id="PS51375">
    <property type="entry name" value="PPR"/>
    <property type="match status" value="3"/>
</dbReference>
<feature type="repeat" description="PPR" evidence="2">
    <location>
        <begin position="175"/>
        <end position="209"/>
    </location>
</feature>
<dbReference type="Pfam" id="PF01535">
    <property type="entry name" value="PPR"/>
    <property type="match status" value="4"/>
</dbReference>
<dbReference type="GO" id="GO:0009451">
    <property type="term" value="P:RNA modification"/>
    <property type="evidence" value="ECO:0007669"/>
    <property type="project" value="InterPro"/>
</dbReference>
<reference evidence="4" key="1">
    <citation type="journal article" date="2023" name="Nat. Commun.">
        <title>Diploid and tetraploid genomes of Acorus and the evolution of monocots.</title>
        <authorList>
            <person name="Ma L."/>
            <person name="Liu K.W."/>
            <person name="Li Z."/>
            <person name="Hsiao Y.Y."/>
            <person name="Qi Y."/>
            <person name="Fu T."/>
            <person name="Tang G.D."/>
            <person name="Zhang D."/>
            <person name="Sun W.H."/>
            <person name="Liu D.K."/>
            <person name="Li Y."/>
            <person name="Chen G.Z."/>
            <person name="Liu X.D."/>
            <person name="Liao X.Y."/>
            <person name="Jiang Y.T."/>
            <person name="Yu X."/>
            <person name="Hao Y."/>
            <person name="Huang J."/>
            <person name="Zhao X.W."/>
            <person name="Ke S."/>
            <person name="Chen Y.Y."/>
            <person name="Wu W.L."/>
            <person name="Hsu J.L."/>
            <person name="Lin Y.F."/>
            <person name="Huang M.D."/>
            <person name="Li C.Y."/>
            <person name="Huang L."/>
            <person name="Wang Z.W."/>
            <person name="Zhao X."/>
            <person name="Zhong W.Y."/>
            <person name="Peng D.H."/>
            <person name="Ahmad S."/>
            <person name="Lan S."/>
            <person name="Zhang J.S."/>
            <person name="Tsai W.C."/>
            <person name="Van de Peer Y."/>
            <person name="Liu Z.J."/>
        </authorList>
    </citation>
    <scope>NUCLEOTIDE SEQUENCE</scope>
    <source>
        <strain evidence="4">SCP</strain>
    </source>
</reference>
<dbReference type="InterPro" id="IPR046848">
    <property type="entry name" value="E_motif"/>
</dbReference>
<evidence type="ECO:0000256" key="1">
    <source>
        <dbReference type="ARBA" id="ARBA00022737"/>
    </source>
</evidence>
<evidence type="ECO:0000259" key="3">
    <source>
        <dbReference type="Pfam" id="PF14432"/>
    </source>
</evidence>
<dbReference type="GO" id="GO:0008270">
    <property type="term" value="F:zinc ion binding"/>
    <property type="evidence" value="ECO:0007669"/>
    <property type="project" value="InterPro"/>
</dbReference>
<accession>A0AAV9AK61</accession>
<dbReference type="NCBIfam" id="TIGR00756">
    <property type="entry name" value="PPR"/>
    <property type="match status" value="4"/>
</dbReference>
<evidence type="ECO:0000313" key="5">
    <source>
        <dbReference type="Proteomes" id="UP001179952"/>
    </source>
</evidence>
<organism evidence="4 5">
    <name type="scientific">Acorus gramineus</name>
    <name type="common">Dwarf sweet flag</name>
    <dbReference type="NCBI Taxonomy" id="55184"/>
    <lineage>
        <taxon>Eukaryota</taxon>
        <taxon>Viridiplantae</taxon>
        <taxon>Streptophyta</taxon>
        <taxon>Embryophyta</taxon>
        <taxon>Tracheophyta</taxon>
        <taxon>Spermatophyta</taxon>
        <taxon>Magnoliopsida</taxon>
        <taxon>Liliopsida</taxon>
        <taxon>Acoraceae</taxon>
        <taxon>Acorus</taxon>
    </lineage>
</organism>
<dbReference type="FunFam" id="1.25.40.10:FF:000285">
    <property type="entry name" value="Pentatricopeptide repeat-containing protein, chloroplastic"/>
    <property type="match status" value="1"/>
</dbReference>
<gene>
    <name evidence="4" type="ORF">QJS04_geneDACA008624</name>
</gene>
<dbReference type="FunFam" id="1.25.40.10:FF:000144">
    <property type="entry name" value="Pentatricopeptide repeat-containing protein, mitochondrial"/>
    <property type="match status" value="1"/>
</dbReference>
<keyword evidence="1" id="KW-0677">Repeat</keyword>
<evidence type="ECO:0000256" key="2">
    <source>
        <dbReference type="PROSITE-ProRule" id="PRU00708"/>
    </source>
</evidence>
<dbReference type="PANTHER" id="PTHR47926">
    <property type="entry name" value="PENTATRICOPEPTIDE REPEAT-CONTAINING PROTEIN"/>
    <property type="match status" value="1"/>
</dbReference>
<dbReference type="Pfam" id="PF14432">
    <property type="entry name" value="DYW_deaminase"/>
    <property type="match status" value="1"/>
</dbReference>
<protein>
    <submittedName>
        <fullName evidence="4">Pentatricopeptide repeat-containing protein</fullName>
    </submittedName>
</protein>
<dbReference type="Gene3D" id="1.25.40.10">
    <property type="entry name" value="Tetratricopeptide repeat domain"/>
    <property type="match status" value="5"/>
</dbReference>
<feature type="repeat" description="PPR" evidence="2">
    <location>
        <begin position="379"/>
        <end position="413"/>
    </location>
</feature>
<dbReference type="PANTHER" id="PTHR47926:SF504">
    <property type="entry name" value="(WILD MALAYSIAN BANANA) HYPOTHETICAL PROTEIN"/>
    <property type="match status" value="1"/>
</dbReference>
<proteinExistence type="predicted"/>